<dbReference type="PRINTS" id="PR00420">
    <property type="entry name" value="RNGMNOXGNASE"/>
</dbReference>
<comment type="caution">
    <text evidence="8">The sequence shown here is derived from an EMBL/GenBank/DDBJ whole genome shotgun (WGS) entry which is preliminary data.</text>
</comment>
<dbReference type="Pfam" id="PF01494">
    <property type="entry name" value="FAD_binding_3"/>
    <property type="match status" value="2"/>
</dbReference>
<evidence type="ECO:0000256" key="2">
    <source>
        <dbReference type="ARBA" id="ARBA00022630"/>
    </source>
</evidence>
<evidence type="ECO:0000313" key="8">
    <source>
        <dbReference type="EMBL" id="KAF5675873.1"/>
    </source>
</evidence>
<dbReference type="PANTHER" id="PTHR13789">
    <property type="entry name" value="MONOOXYGENASE"/>
    <property type="match status" value="1"/>
</dbReference>
<evidence type="ECO:0000256" key="6">
    <source>
        <dbReference type="SAM" id="SignalP"/>
    </source>
</evidence>
<feature type="chain" id="PRO_5034470639" evidence="6">
    <location>
        <begin position="18"/>
        <end position="323"/>
    </location>
</feature>
<evidence type="ECO:0000256" key="3">
    <source>
        <dbReference type="ARBA" id="ARBA00022827"/>
    </source>
</evidence>
<dbReference type="InterPro" id="IPR002938">
    <property type="entry name" value="FAD-bd"/>
</dbReference>
<evidence type="ECO:0000313" key="9">
    <source>
        <dbReference type="Proteomes" id="UP000572754"/>
    </source>
</evidence>
<feature type="domain" description="FAD-binding" evidence="7">
    <location>
        <begin position="4"/>
        <end position="161"/>
    </location>
</feature>
<gene>
    <name evidence="8" type="ORF">FCIRC_7245</name>
</gene>
<dbReference type="InterPro" id="IPR036188">
    <property type="entry name" value="FAD/NAD-bd_sf"/>
</dbReference>
<name>A0A8H5WZF3_FUSCI</name>
<accession>A0A8H5WZF3</accession>
<dbReference type="InterPro" id="IPR050493">
    <property type="entry name" value="FAD-dep_Monooxygenase_BioMet"/>
</dbReference>
<organism evidence="8 9">
    <name type="scientific">Fusarium circinatum</name>
    <name type="common">Pitch canker fungus</name>
    <name type="synonym">Gibberella circinata</name>
    <dbReference type="NCBI Taxonomy" id="48490"/>
    <lineage>
        <taxon>Eukaryota</taxon>
        <taxon>Fungi</taxon>
        <taxon>Dikarya</taxon>
        <taxon>Ascomycota</taxon>
        <taxon>Pezizomycotina</taxon>
        <taxon>Sordariomycetes</taxon>
        <taxon>Hypocreomycetidae</taxon>
        <taxon>Hypocreales</taxon>
        <taxon>Nectriaceae</taxon>
        <taxon>Fusarium</taxon>
        <taxon>Fusarium fujikuroi species complex</taxon>
    </lineage>
</organism>
<feature type="signal peptide" evidence="6">
    <location>
        <begin position="1"/>
        <end position="17"/>
    </location>
</feature>
<dbReference type="GO" id="GO:0004497">
    <property type="term" value="F:monooxygenase activity"/>
    <property type="evidence" value="ECO:0007669"/>
    <property type="project" value="UniProtKB-KW"/>
</dbReference>
<dbReference type="PANTHER" id="PTHR13789:SF309">
    <property type="entry name" value="PUTATIVE (AFU_ORTHOLOGUE AFUA_6G14510)-RELATED"/>
    <property type="match status" value="1"/>
</dbReference>
<reference evidence="9" key="1">
    <citation type="journal article" date="2020" name="BMC Genomics">
        <title>Correction to: Identification and distribution of gene clusters required for synthesis of sphingolipid metabolism inhibitors in diverse species of the filamentous fungus Fusarium.</title>
        <authorList>
            <person name="Kim H.S."/>
            <person name="Lohmar J.M."/>
            <person name="Busman M."/>
            <person name="Brown D.W."/>
            <person name="Naumann T.A."/>
            <person name="Divon H.H."/>
            <person name="Lysoe E."/>
            <person name="Uhlig S."/>
            <person name="Proctor R.H."/>
        </authorList>
    </citation>
    <scope>NUCLEOTIDE SEQUENCE [LARGE SCALE GENOMIC DNA]</scope>
    <source>
        <strain evidence="9">NRRL 25331</strain>
    </source>
</reference>
<dbReference type="SUPFAM" id="SSF51905">
    <property type="entry name" value="FAD/NAD(P)-binding domain"/>
    <property type="match status" value="1"/>
</dbReference>
<sequence>MSLVIIIGGGLAGPVLALALHKHEISSTIYELRPKAYRSGGNIAIAPNAARVLDHIGVYGRLRTQGFNYEEIAFENGSGNVLGKFLNGSQKHYNFSALRIKRSIVHDELLAACEQRGIPIHYERKFKSIVSETDENATVLFEDGEEVTAGFVIGCDGIHSKPALVQELCEKTPIDGLTSWPLFSVPELKDWKSTAGRVIVIGDAAHAIPPTGGQGAAMAFEDAETLSYVLGRLRDLHLAHAGGSHKLFADDILNKWQRHRQDRIVKVLDFTSKNGTLRKSSPHVYEQAAKEWIIWAAFKLMGAEAGAKWLYTYNAENVLGVIA</sequence>
<evidence type="ECO:0000256" key="1">
    <source>
        <dbReference type="ARBA" id="ARBA00007992"/>
    </source>
</evidence>
<keyword evidence="2" id="KW-0285">Flavoprotein</keyword>
<keyword evidence="9" id="KW-1185">Reference proteome</keyword>
<keyword evidence="5" id="KW-0503">Monooxygenase</keyword>
<evidence type="ECO:0000259" key="7">
    <source>
        <dbReference type="Pfam" id="PF01494"/>
    </source>
</evidence>
<keyword evidence="3" id="KW-0274">FAD</keyword>
<dbReference type="AlphaFoldDB" id="A0A8H5WZF3"/>
<dbReference type="Gene3D" id="3.50.50.60">
    <property type="entry name" value="FAD/NAD(P)-binding domain"/>
    <property type="match status" value="2"/>
</dbReference>
<dbReference type="Proteomes" id="UP000572754">
    <property type="component" value="Unassembled WGS sequence"/>
</dbReference>
<proteinExistence type="inferred from homology"/>
<evidence type="ECO:0000256" key="4">
    <source>
        <dbReference type="ARBA" id="ARBA00023002"/>
    </source>
</evidence>
<protein>
    <submittedName>
        <fullName evidence="8">Salicylate hydroxylase</fullName>
    </submittedName>
</protein>
<feature type="domain" description="FAD-binding" evidence="7">
    <location>
        <begin position="194"/>
        <end position="230"/>
    </location>
</feature>
<dbReference type="EMBL" id="JAAQPE010000239">
    <property type="protein sequence ID" value="KAF5675873.1"/>
    <property type="molecule type" value="Genomic_DNA"/>
</dbReference>
<keyword evidence="6" id="KW-0732">Signal</keyword>
<keyword evidence="4" id="KW-0560">Oxidoreductase</keyword>
<evidence type="ECO:0000256" key="5">
    <source>
        <dbReference type="ARBA" id="ARBA00023033"/>
    </source>
</evidence>
<dbReference type="GO" id="GO:0071949">
    <property type="term" value="F:FAD binding"/>
    <property type="evidence" value="ECO:0007669"/>
    <property type="project" value="InterPro"/>
</dbReference>
<comment type="similarity">
    <text evidence="1">Belongs to the paxM FAD-dependent monooxygenase family.</text>
</comment>
<reference evidence="8 9" key="2">
    <citation type="submission" date="2020-05" db="EMBL/GenBank/DDBJ databases">
        <title>Identification and distribution of gene clusters putatively required for synthesis of sphingolipid metabolism inhibitors in phylogenetically diverse species of the filamentous fungus Fusarium.</title>
        <authorList>
            <person name="Kim H.-S."/>
            <person name="Busman M."/>
            <person name="Brown D.W."/>
            <person name="Divon H."/>
            <person name="Uhlig S."/>
            <person name="Proctor R.H."/>
        </authorList>
    </citation>
    <scope>NUCLEOTIDE SEQUENCE [LARGE SCALE GENOMIC DNA]</scope>
    <source>
        <strain evidence="8 9">NRRL 25331</strain>
    </source>
</reference>